<sequence length="138" mass="15249">MKATTWRKFARRTAIMAAGACCLAVLTGCPWDDDDDDLLPTQWQVEWYGEDEGDLTLVLEWSNLNNVGDYGQNYDEYRVDIVRSGSTITITIEDTTVDPFVITLMGTIADDGQSAEGTYEGTSSSGNEINGGWEIYAK</sequence>
<organism evidence="1 2">
    <name type="scientific">Pontiella desulfatans</name>
    <dbReference type="NCBI Taxonomy" id="2750659"/>
    <lineage>
        <taxon>Bacteria</taxon>
        <taxon>Pseudomonadati</taxon>
        <taxon>Kiritimatiellota</taxon>
        <taxon>Kiritimatiellia</taxon>
        <taxon>Kiritimatiellales</taxon>
        <taxon>Pontiellaceae</taxon>
        <taxon>Pontiella</taxon>
    </lineage>
</organism>
<protein>
    <recommendedName>
        <fullName evidence="3">Lipoprotein</fullName>
    </recommendedName>
</protein>
<name>A0A6C2U8T1_PONDE</name>
<evidence type="ECO:0008006" key="3">
    <source>
        <dbReference type="Google" id="ProtNLM"/>
    </source>
</evidence>
<keyword evidence="2" id="KW-1185">Reference proteome</keyword>
<dbReference type="AlphaFoldDB" id="A0A6C2U8T1"/>
<dbReference type="Proteomes" id="UP000366872">
    <property type="component" value="Unassembled WGS sequence"/>
</dbReference>
<dbReference type="RefSeq" id="WP_136081675.1">
    <property type="nucleotide sequence ID" value="NZ_CAAHFG010000003.1"/>
</dbReference>
<proteinExistence type="predicted"/>
<gene>
    <name evidence="1" type="ORF">PDESU_04717</name>
</gene>
<evidence type="ECO:0000313" key="1">
    <source>
        <dbReference type="EMBL" id="VGO16127.1"/>
    </source>
</evidence>
<reference evidence="1 2" key="1">
    <citation type="submission" date="2019-04" db="EMBL/GenBank/DDBJ databases">
        <authorList>
            <person name="Van Vliet M D."/>
        </authorList>
    </citation>
    <scope>NUCLEOTIDE SEQUENCE [LARGE SCALE GENOMIC DNA]</scope>
    <source>
        <strain evidence="1 2">F1</strain>
    </source>
</reference>
<evidence type="ECO:0000313" key="2">
    <source>
        <dbReference type="Proteomes" id="UP000366872"/>
    </source>
</evidence>
<accession>A0A6C2U8T1</accession>
<dbReference type="EMBL" id="CAAHFG010000003">
    <property type="protein sequence ID" value="VGO16127.1"/>
    <property type="molecule type" value="Genomic_DNA"/>
</dbReference>
<dbReference type="PROSITE" id="PS51257">
    <property type="entry name" value="PROKAR_LIPOPROTEIN"/>
    <property type="match status" value="1"/>
</dbReference>